<dbReference type="InterPro" id="IPR004988">
    <property type="entry name" value="DUF273"/>
</dbReference>
<dbReference type="PANTHER" id="PTHR31562:SF9">
    <property type="entry name" value="GLYCOSYLTRANSFERASE FAMILY 8 PROTEIN"/>
    <property type="match status" value="1"/>
</dbReference>
<dbReference type="Gene3D" id="3.90.550.10">
    <property type="entry name" value="Spore Coat Polysaccharide Biosynthesis Protein SpsA, Chain A"/>
    <property type="match status" value="1"/>
</dbReference>
<comment type="caution">
    <text evidence="1">The sequence shown here is derived from an EMBL/GenBank/DDBJ whole genome shotgun (WGS) entry which is preliminary data.</text>
</comment>
<feature type="non-terminal residue" evidence="1">
    <location>
        <position position="1"/>
    </location>
</feature>
<sequence length="242" mass="28477">SSLEITIVIILTRGSNQKDYATAINSLECYAALHGYSFIVQRDDRFEECAVHNDKFFRRHCHTHRLMLTEITADSWVLFIDADNGIINPNRLIEEFIDPHYDIYLYNRFYNWEFAAQYLVKNNNLGQEWLKKWADFEFKLPDSEHGSDNGALHILMMEMLLPESSNAFRLGRQCISVWTKSAGARDLFSMEACVRTVIGERNTFSTQRVKIFHKTESWAQDLWLLHSHWSEDNFMMHALKEK</sequence>
<accession>A0AAN5IFX1</accession>
<dbReference type="Proteomes" id="UP001328107">
    <property type="component" value="Unassembled WGS sequence"/>
</dbReference>
<evidence type="ECO:0000313" key="2">
    <source>
        <dbReference type="Proteomes" id="UP001328107"/>
    </source>
</evidence>
<protein>
    <submittedName>
        <fullName evidence="1">Uncharacterized protein</fullName>
    </submittedName>
</protein>
<dbReference type="InterPro" id="IPR029044">
    <property type="entry name" value="Nucleotide-diphossugar_trans"/>
</dbReference>
<name>A0AAN5IFX1_9BILA</name>
<organism evidence="1 2">
    <name type="scientific">Pristionchus mayeri</name>
    <dbReference type="NCBI Taxonomy" id="1317129"/>
    <lineage>
        <taxon>Eukaryota</taxon>
        <taxon>Metazoa</taxon>
        <taxon>Ecdysozoa</taxon>
        <taxon>Nematoda</taxon>
        <taxon>Chromadorea</taxon>
        <taxon>Rhabditida</taxon>
        <taxon>Rhabditina</taxon>
        <taxon>Diplogasteromorpha</taxon>
        <taxon>Diplogasteroidea</taxon>
        <taxon>Neodiplogasteridae</taxon>
        <taxon>Pristionchus</taxon>
    </lineage>
</organism>
<dbReference type="Pfam" id="PF03314">
    <property type="entry name" value="DUF273"/>
    <property type="match status" value="1"/>
</dbReference>
<dbReference type="AlphaFoldDB" id="A0AAN5IFX1"/>
<proteinExistence type="predicted"/>
<dbReference type="EMBL" id="BTRK01000006">
    <property type="protein sequence ID" value="GMR62805.1"/>
    <property type="molecule type" value="Genomic_DNA"/>
</dbReference>
<keyword evidence="2" id="KW-1185">Reference proteome</keyword>
<feature type="non-terminal residue" evidence="1">
    <location>
        <position position="242"/>
    </location>
</feature>
<gene>
    <name evidence="1" type="ORF">PMAYCL1PPCAC_33000</name>
</gene>
<dbReference type="PANTHER" id="PTHR31562">
    <property type="entry name" value="PROTEIN CBG18972"/>
    <property type="match status" value="1"/>
</dbReference>
<evidence type="ECO:0000313" key="1">
    <source>
        <dbReference type="EMBL" id="GMR62805.1"/>
    </source>
</evidence>
<reference evidence="2" key="1">
    <citation type="submission" date="2022-10" db="EMBL/GenBank/DDBJ databases">
        <title>Genome assembly of Pristionchus species.</title>
        <authorList>
            <person name="Yoshida K."/>
            <person name="Sommer R.J."/>
        </authorList>
    </citation>
    <scope>NUCLEOTIDE SEQUENCE [LARGE SCALE GENOMIC DNA]</scope>
    <source>
        <strain evidence="2">RS5460</strain>
    </source>
</reference>